<dbReference type="Proteomes" id="UP000324325">
    <property type="component" value="Unassembled WGS sequence"/>
</dbReference>
<dbReference type="GO" id="GO:0005829">
    <property type="term" value="C:cytosol"/>
    <property type="evidence" value="ECO:0007669"/>
    <property type="project" value="TreeGrafter"/>
</dbReference>
<dbReference type="InterPro" id="IPR000150">
    <property type="entry name" value="Cof"/>
</dbReference>
<dbReference type="Pfam" id="PF08282">
    <property type="entry name" value="Hydrolase_3"/>
    <property type="match status" value="1"/>
</dbReference>
<reference evidence="1" key="2">
    <citation type="submission" date="2015-05" db="EMBL/GenBank/DDBJ databases">
        <authorList>
            <person name="Wang D.B."/>
            <person name="Wang M."/>
        </authorList>
    </citation>
    <scope>NUCLEOTIDE SEQUENCE [LARGE SCALE GENOMIC DNA]</scope>
    <source>
        <strain evidence="1">T1-815</strain>
    </source>
</reference>
<reference evidence="2 4" key="3">
    <citation type="submission" date="2019-08" db="EMBL/GenBank/DDBJ databases">
        <authorList>
            <person name="Duncan S."/>
            <person name="Walker A."/>
        </authorList>
    </citation>
    <scope>NUCLEOTIDE SEQUENCE [LARGE SCALE GENOMIC DNA]</scope>
    <source>
        <strain evidence="2 4">L2-21</strain>
    </source>
</reference>
<dbReference type="GO" id="GO:0000287">
    <property type="term" value="F:magnesium ion binding"/>
    <property type="evidence" value="ECO:0007669"/>
    <property type="project" value="TreeGrafter"/>
</dbReference>
<dbReference type="EMBL" id="CVRQ01000012">
    <property type="protein sequence ID" value="CRL34848.1"/>
    <property type="molecule type" value="Genomic_DNA"/>
</dbReference>
<dbReference type="GO" id="GO:0016791">
    <property type="term" value="F:phosphatase activity"/>
    <property type="evidence" value="ECO:0007669"/>
    <property type="project" value="UniProtKB-ARBA"/>
</dbReference>
<dbReference type="InterPro" id="IPR036412">
    <property type="entry name" value="HAD-like_sf"/>
</dbReference>
<dbReference type="PANTHER" id="PTHR10000">
    <property type="entry name" value="PHOSPHOSERINE PHOSPHATASE"/>
    <property type="match status" value="1"/>
</dbReference>
<dbReference type="EMBL" id="VSTG01000013">
    <property type="protein sequence ID" value="TYL57125.1"/>
    <property type="molecule type" value="Genomic_DNA"/>
</dbReference>
<dbReference type="SFLD" id="SFLDG01140">
    <property type="entry name" value="C2.B:_Phosphomannomutase_and_P"/>
    <property type="match status" value="1"/>
</dbReference>
<proteinExistence type="predicted"/>
<reference evidence="3" key="1">
    <citation type="submission" date="2015-05" db="EMBL/GenBank/DDBJ databases">
        <authorList>
            <consortium name="Pathogen Informatics"/>
        </authorList>
    </citation>
    <scope>NUCLEOTIDE SEQUENCE [LARGE SCALE GENOMIC DNA]</scope>
    <source>
        <strain evidence="3">T1-815</strain>
    </source>
</reference>
<name>A0A0M6WG59_9FIRM</name>
<evidence type="ECO:0000313" key="3">
    <source>
        <dbReference type="Proteomes" id="UP000049472"/>
    </source>
</evidence>
<dbReference type="SFLD" id="SFLDS00003">
    <property type="entry name" value="Haloacid_Dehalogenase"/>
    <property type="match status" value="1"/>
</dbReference>
<dbReference type="NCBIfam" id="TIGR01484">
    <property type="entry name" value="HAD-SF-IIB"/>
    <property type="match status" value="1"/>
</dbReference>
<evidence type="ECO:0000313" key="2">
    <source>
        <dbReference type="EMBL" id="TYL57125.1"/>
    </source>
</evidence>
<dbReference type="Gene3D" id="3.40.50.1000">
    <property type="entry name" value="HAD superfamily/HAD-like"/>
    <property type="match status" value="1"/>
</dbReference>
<evidence type="ECO:0000313" key="1">
    <source>
        <dbReference type="EMBL" id="CRL34848.1"/>
    </source>
</evidence>
<dbReference type="SUPFAM" id="SSF56784">
    <property type="entry name" value="HAD-like"/>
    <property type="match status" value="1"/>
</dbReference>
<gene>
    <name evidence="2" type="ORF">FYL37_10295</name>
    <name evidence="1" type="ORF">T1815_09421</name>
</gene>
<sequence length="277" mass="30614">MKKLLFFDIDGTLVDFGNSTMSPSTADALINAKQNGHMIFLCTGRSYNQIYPSLKAFDFDGVVAAAGGYVTVGDKVIAHHVYGQNLLQKVLDTVGDNDTGLIFQTKDKSITNHKWADKFISAFSKQFDMHVIQDNPTFKDIVIDDELSSFSNRYADVESTIYCNCNYHIDDLRKLLGDEFVVTLSSFKEPEPYSGEITLRGVNKATGIRDVVEFLHMSQADTIGFGDGQNDFDMLRYCDVGVAMGNSSDEVKAVADIVTDDIKEDGLKNAMVHLGLV</sequence>
<evidence type="ECO:0000313" key="4">
    <source>
        <dbReference type="Proteomes" id="UP000324325"/>
    </source>
</evidence>
<dbReference type="RefSeq" id="WP_055061325.1">
    <property type="nucleotide sequence ID" value="NZ_CVRQ01000012.1"/>
</dbReference>
<dbReference type="InterPro" id="IPR006379">
    <property type="entry name" value="HAD-SF_hydro_IIB"/>
</dbReference>
<dbReference type="PANTHER" id="PTHR10000:SF25">
    <property type="entry name" value="PHOSPHATASE YKRA-RELATED"/>
    <property type="match status" value="1"/>
</dbReference>
<accession>A0A0M6WG59</accession>
<keyword evidence="3" id="KW-1185">Reference proteome</keyword>
<dbReference type="AlphaFoldDB" id="A0A0M6WG59"/>
<dbReference type="Gene3D" id="3.30.1240.10">
    <property type="match status" value="1"/>
</dbReference>
<dbReference type="Proteomes" id="UP000049472">
    <property type="component" value="Unassembled WGS sequence"/>
</dbReference>
<organism evidence="1 3">
    <name type="scientific">Agathobacter rectalis</name>
    <dbReference type="NCBI Taxonomy" id="39491"/>
    <lineage>
        <taxon>Bacteria</taxon>
        <taxon>Bacillati</taxon>
        <taxon>Bacillota</taxon>
        <taxon>Clostridia</taxon>
        <taxon>Lachnospirales</taxon>
        <taxon>Lachnospiraceae</taxon>
        <taxon>Agathobacter</taxon>
    </lineage>
</organism>
<reference evidence="2 4" key="4">
    <citation type="submission" date="2019-09" db="EMBL/GenBank/DDBJ databases">
        <title>Strain-level analysis of Eubacterium rectale using genomes from metagenomes.</title>
        <authorList>
            <person name="Karcher N."/>
            <person name="Segata N."/>
        </authorList>
    </citation>
    <scope>NUCLEOTIDE SEQUENCE [LARGE SCALE GENOMIC DNA]</scope>
    <source>
        <strain evidence="2 4">L2-21</strain>
    </source>
</reference>
<protein>
    <submittedName>
        <fullName evidence="2">Cof-type HAD-IIB family hydrolase</fullName>
    </submittedName>
</protein>
<keyword evidence="2" id="KW-0378">Hydrolase</keyword>
<dbReference type="InterPro" id="IPR023214">
    <property type="entry name" value="HAD_sf"/>
</dbReference>
<dbReference type="NCBIfam" id="TIGR00099">
    <property type="entry name" value="Cof-subfamily"/>
    <property type="match status" value="1"/>
</dbReference>